<dbReference type="FunFam" id="2.60.40.10:FF:001540">
    <property type="entry name" value="Immunoglobulin heavy constant gamma 1"/>
    <property type="match status" value="1"/>
</dbReference>
<dbReference type="FunFam" id="2.60.40.10:FF:001129">
    <property type="entry name" value="Immunoglobulin heavy constant gamma 1"/>
    <property type="match status" value="1"/>
</dbReference>
<dbReference type="PROSITE" id="PS50835">
    <property type="entry name" value="IG_LIKE"/>
    <property type="match status" value="3"/>
</dbReference>
<dbReference type="CDD" id="cd05768">
    <property type="entry name" value="IgC1_CH3_IgAGD_CH4_IgAEM"/>
    <property type="match status" value="1"/>
</dbReference>
<sequence>MVTLGCLVKGYFPEPVTVTWNSGALSSGVHTFPAVLQSGLYTLTSSVTVPSSTWSSQAVTCNVAHPASSTKVDKKIVPRECNPCGCTGSEVSSVFIFPPKTKDVLTITLTPKVTCVVVDISQNDPEVRFSWFIDDVEVHTAQTHAPEKQSNSTLRSVSELPIVHRDWLNGKTFKCKVNSGAFPAPIEKSISKPEGTPRGPQVYTMAPPKEEMTQSQVSITCMVKGFYPPDIYTEWKMNGQPQENYKNTPPTMDTDGSYFLYSKLNVKKETWQQGNTFTCSVLHEGLHNHHTEKSLSHSPGK</sequence>
<accession>A6KBZ9</accession>
<dbReference type="FunFam" id="2.60.40.10:FF:000463">
    <property type="entry name" value="Immunoglobulin heavy constant gamma 1"/>
    <property type="match status" value="1"/>
</dbReference>
<dbReference type="InterPro" id="IPR050380">
    <property type="entry name" value="Immune_Resp_Modulators"/>
</dbReference>
<dbReference type="Proteomes" id="UP000234681">
    <property type="component" value="Chromosome 6"/>
</dbReference>
<proteinExistence type="predicted"/>
<dbReference type="SMR" id="A6KBZ9"/>
<feature type="domain" description="Ig-like" evidence="2">
    <location>
        <begin position="200"/>
        <end position="296"/>
    </location>
</feature>
<dbReference type="Gene3D" id="2.60.40.10">
    <property type="entry name" value="Immunoglobulins"/>
    <property type="match status" value="3"/>
</dbReference>
<organism evidence="3 4">
    <name type="scientific">Rattus norvegicus</name>
    <name type="common">Rat</name>
    <dbReference type="NCBI Taxonomy" id="10116"/>
    <lineage>
        <taxon>Eukaryota</taxon>
        <taxon>Metazoa</taxon>
        <taxon>Chordata</taxon>
        <taxon>Craniata</taxon>
        <taxon>Vertebrata</taxon>
        <taxon>Euteleostomi</taxon>
        <taxon>Mammalia</taxon>
        <taxon>Eutheria</taxon>
        <taxon>Euarchontoglires</taxon>
        <taxon>Glires</taxon>
        <taxon>Rodentia</taxon>
        <taxon>Myomorpha</taxon>
        <taxon>Muroidea</taxon>
        <taxon>Muridae</taxon>
        <taxon>Murinae</taxon>
        <taxon>Rattus</taxon>
    </lineage>
</organism>
<protein>
    <submittedName>
        <fullName evidence="3">RCG27656</fullName>
    </submittedName>
</protein>
<reference evidence="3 4" key="1">
    <citation type="submission" date="2005-09" db="EMBL/GenBank/DDBJ databases">
        <authorList>
            <person name="Mural R.J."/>
            <person name="Li P.W."/>
            <person name="Adams M.D."/>
            <person name="Amanatides P.G."/>
            <person name="Baden-Tillson H."/>
            <person name="Barnstead M."/>
            <person name="Chin S.H."/>
            <person name="Dew I."/>
            <person name="Evans C.A."/>
            <person name="Ferriera S."/>
            <person name="Flanigan M."/>
            <person name="Fosler C."/>
            <person name="Glodek A."/>
            <person name="Gu Z."/>
            <person name="Holt R.A."/>
            <person name="Jennings D."/>
            <person name="Kraft C.L."/>
            <person name="Lu F."/>
            <person name="Nguyen T."/>
            <person name="Nusskern D.R."/>
            <person name="Pfannkoch C.M."/>
            <person name="Sitter C."/>
            <person name="Sutton G.G."/>
            <person name="Venter J.C."/>
            <person name="Wang Z."/>
            <person name="Woodage T."/>
            <person name="Zheng X.H."/>
            <person name="Zhong F."/>
        </authorList>
    </citation>
    <scope>NUCLEOTIDE SEQUENCE [LARGE SCALE GENOMIC DNA]</scope>
    <source>
        <strain>BN</strain>
        <strain evidence="4">Sprague-Dawley</strain>
    </source>
</reference>
<gene>
    <name evidence="3" type="ORF">rCG_27656</name>
</gene>
<dbReference type="GO" id="GO:0034987">
    <property type="term" value="F:immunoglobulin receptor binding"/>
    <property type="evidence" value="ECO:0007669"/>
    <property type="project" value="UniProtKB-ARBA"/>
</dbReference>
<dbReference type="InterPro" id="IPR007110">
    <property type="entry name" value="Ig-like_dom"/>
</dbReference>
<dbReference type="AlphaFoldDB" id="A6KBZ9"/>
<keyword evidence="1" id="KW-0393">Immunoglobulin domain</keyword>
<dbReference type="PANTHER" id="PTHR23411">
    <property type="entry name" value="TAPASIN"/>
    <property type="match status" value="1"/>
</dbReference>
<evidence type="ECO:0000259" key="2">
    <source>
        <dbReference type="PROSITE" id="PS50835"/>
    </source>
</evidence>
<dbReference type="SUPFAM" id="SSF48726">
    <property type="entry name" value="Immunoglobulin"/>
    <property type="match status" value="3"/>
</dbReference>
<dbReference type="InterPro" id="IPR003597">
    <property type="entry name" value="Ig_C1-set"/>
</dbReference>
<dbReference type="InterPro" id="IPR036179">
    <property type="entry name" value="Ig-like_dom_sf"/>
</dbReference>
<name>A6KBZ9_RAT</name>
<feature type="domain" description="Ig-like" evidence="2">
    <location>
        <begin position="113"/>
        <end position="191"/>
    </location>
</feature>
<feature type="domain" description="Ig-like" evidence="2">
    <location>
        <begin position="1"/>
        <end position="77"/>
    </location>
</feature>
<evidence type="ECO:0000313" key="4">
    <source>
        <dbReference type="Proteomes" id="UP000234681"/>
    </source>
</evidence>
<evidence type="ECO:0000313" key="3">
    <source>
        <dbReference type="EMBL" id="EDL97383.1"/>
    </source>
</evidence>
<evidence type="ECO:0000256" key="1">
    <source>
        <dbReference type="ARBA" id="ARBA00023319"/>
    </source>
</evidence>
<dbReference type="Pfam" id="PF07654">
    <property type="entry name" value="C1-set"/>
    <property type="match status" value="3"/>
</dbReference>
<dbReference type="SMART" id="SM00407">
    <property type="entry name" value="IGc1"/>
    <property type="match status" value="2"/>
</dbReference>
<dbReference type="InterPro" id="IPR013783">
    <property type="entry name" value="Ig-like_fold"/>
</dbReference>
<dbReference type="EMBL" id="CH474034">
    <property type="protein sequence ID" value="EDL97383.1"/>
    <property type="molecule type" value="Genomic_DNA"/>
</dbReference>